<evidence type="ECO:0000256" key="11">
    <source>
        <dbReference type="ARBA" id="ARBA00023242"/>
    </source>
</evidence>
<comment type="subcellular location">
    <subcellularLocation>
        <location evidence="2">Cytoplasm</location>
    </subcellularLocation>
    <subcellularLocation>
        <location evidence="1">Nucleus</location>
    </subcellularLocation>
</comment>
<comment type="similarity">
    <text evidence="3 12">Belongs to the NAC-beta family.</text>
</comment>
<feature type="compositionally biased region" description="Polar residues" evidence="13">
    <location>
        <begin position="21"/>
        <end position="36"/>
    </location>
</feature>
<evidence type="ECO:0000256" key="4">
    <source>
        <dbReference type="ARBA" id="ARBA00022192"/>
    </source>
</evidence>
<keyword evidence="9 12" id="KW-0805">Transcription regulation</keyword>
<dbReference type="InterPro" id="IPR002715">
    <property type="entry name" value="Nas_poly-pep-assoc_cplx_dom"/>
</dbReference>
<reference evidence="14" key="2">
    <citation type="journal article" date="2019" name="IMA Fungus">
        <title>Genome sequencing and comparison of five Tilletia species to identify candidate genes for the detection of regulated species infecting wheat.</title>
        <authorList>
            <person name="Nguyen H.D.T."/>
            <person name="Sultana T."/>
            <person name="Kesanakurti P."/>
            <person name="Hambleton S."/>
        </authorList>
    </citation>
    <scope>NUCLEOTIDE SEQUENCE</scope>
    <source>
        <strain evidence="14">DAOMC 236416</strain>
    </source>
</reference>
<evidence type="ECO:0000313" key="15">
    <source>
        <dbReference type="Proteomes" id="UP000077521"/>
    </source>
</evidence>
<dbReference type="InterPro" id="IPR039370">
    <property type="entry name" value="BTF3"/>
</dbReference>
<evidence type="ECO:0000256" key="5">
    <source>
        <dbReference type="ARBA" id="ARBA00022448"/>
    </source>
</evidence>
<feature type="compositionally biased region" description="Basic residues" evidence="13">
    <location>
        <begin position="73"/>
        <end position="83"/>
    </location>
</feature>
<dbReference type="Proteomes" id="UP000077521">
    <property type="component" value="Unassembled WGS sequence"/>
</dbReference>
<dbReference type="CDD" id="cd22055">
    <property type="entry name" value="NAC_BTF3"/>
    <property type="match status" value="1"/>
</dbReference>
<dbReference type="GO" id="GO:0005634">
    <property type="term" value="C:nucleus"/>
    <property type="evidence" value="ECO:0007669"/>
    <property type="project" value="UniProtKB-SubCell"/>
</dbReference>
<accession>A0A177TV16</accession>
<name>A0A177TV16_9BASI</name>
<dbReference type="AlphaFoldDB" id="A0A177TV16"/>
<feature type="region of interest" description="Disordered" evidence="13">
    <location>
        <begin position="67"/>
        <end position="86"/>
    </location>
</feature>
<keyword evidence="15" id="KW-1185">Reference proteome</keyword>
<dbReference type="PANTHER" id="PTHR10351">
    <property type="entry name" value="TRANSCRIPTION FACTOR BTF3 FAMILY MEMBER"/>
    <property type="match status" value="1"/>
</dbReference>
<keyword evidence="8" id="KW-0653">Protein transport</keyword>
<dbReference type="EMBL" id="LWDF02000115">
    <property type="protein sequence ID" value="KAE8257330.1"/>
    <property type="molecule type" value="Genomic_DNA"/>
</dbReference>
<dbReference type="FunFam" id="2.20.70.30:FF:000003">
    <property type="entry name" value="Nascent polypeptide-associated complex subunit beta"/>
    <property type="match status" value="1"/>
</dbReference>
<feature type="compositionally biased region" description="Acidic residues" evidence="13">
    <location>
        <begin position="192"/>
        <end position="210"/>
    </location>
</feature>
<dbReference type="Gene3D" id="2.20.70.30">
    <property type="entry name" value="Nascent polypeptide-associated complex domain"/>
    <property type="match status" value="1"/>
</dbReference>
<dbReference type="PROSITE" id="PS51151">
    <property type="entry name" value="NAC_AB"/>
    <property type="match status" value="1"/>
</dbReference>
<proteinExistence type="inferred from homology"/>
<evidence type="ECO:0000256" key="10">
    <source>
        <dbReference type="ARBA" id="ARBA00023163"/>
    </source>
</evidence>
<evidence type="ECO:0000313" key="14">
    <source>
        <dbReference type="EMBL" id="KAE8257330.1"/>
    </source>
</evidence>
<keyword evidence="11" id="KW-0539">Nucleus</keyword>
<evidence type="ECO:0000256" key="2">
    <source>
        <dbReference type="ARBA" id="ARBA00004496"/>
    </source>
</evidence>
<keyword evidence="10 12" id="KW-0804">Transcription</keyword>
<dbReference type="GO" id="GO:0005737">
    <property type="term" value="C:cytoplasm"/>
    <property type="evidence" value="ECO:0007669"/>
    <property type="project" value="UniProtKB-SubCell"/>
</dbReference>
<reference evidence="14" key="1">
    <citation type="submission" date="2016-04" db="EMBL/GenBank/DDBJ databases">
        <authorList>
            <person name="Nguyen H.D."/>
            <person name="Samba Siva P."/>
            <person name="Cullis J."/>
            <person name="Levesque C.A."/>
            <person name="Hambleton S."/>
        </authorList>
    </citation>
    <scope>NUCLEOTIDE SEQUENCE</scope>
    <source>
        <strain evidence="14">DAOMC 236416</strain>
    </source>
</reference>
<dbReference type="Pfam" id="PF01849">
    <property type="entry name" value="NAC"/>
    <property type="match status" value="1"/>
</dbReference>
<evidence type="ECO:0000256" key="13">
    <source>
        <dbReference type="SAM" id="MobiDB-lite"/>
    </source>
</evidence>
<keyword evidence="5" id="KW-0813">Transport</keyword>
<evidence type="ECO:0000256" key="9">
    <source>
        <dbReference type="ARBA" id="ARBA00023015"/>
    </source>
</evidence>
<feature type="compositionally biased region" description="Basic and acidic residues" evidence="13">
    <location>
        <begin position="211"/>
        <end position="224"/>
    </location>
</feature>
<evidence type="ECO:0000256" key="3">
    <source>
        <dbReference type="ARBA" id="ARBA00005296"/>
    </source>
</evidence>
<evidence type="ECO:0000256" key="6">
    <source>
        <dbReference type="ARBA" id="ARBA00022490"/>
    </source>
</evidence>
<dbReference type="InterPro" id="IPR038187">
    <property type="entry name" value="NAC_A/B_dom_sf"/>
</dbReference>
<keyword evidence="7" id="KW-0678">Repressor</keyword>
<dbReference type="GO" id="GO:0015031">
    <property type="term" value="P:protein transport"/>
    <property type="evidence" value="ECO:0007669"/>
    <property type="project" value="UniProtKB-KW"/>
</dbReference>
<dbReference type="SMART" id="SM01407">
    <property type="entry name" value="NAC"/>
    <property type="match status" value="1"/>
</dbReference>
<keyword evidence="6" id="KW-0963">Cytoplasm</keyword>
<evidence type="ECO:0000256" key="8">
    <source>
        <dbReference type="ARBA" id="ARBA00022927"/>
    </source>
</evidence>
<protein>
    <recommendedName>
        <fullName evidence="4 12">Nascent polypeptide-associated complex subunit beta</fullName>
    </recommendedName>
</protein>
<comment type="subunit">
    <text evidence="12">Part of the nascent polypeptide-associated complex (NAC).</text>
</comment>
<gene>
    <name evidence="14" type="ORF">A4X13_0g2426</name>
</gene>
<organism evidence="14 15">
    <name type="scientific">Tilletia indica</name>
    <dbReference type="NCBI Taxonomy" id="43049"/>
    <lineage>
        <taxon>Eukaryota</taxon>
        <taxon>Fungi</taxon>
        <taxon>Dikarya</taxon>
        <taxon>Basidiomycota</taxon>
        <taxon>Ustilaginomycotina</taxon>
        <taxon>Exobasidiomycetes</taxon>
        <taxon>Tilletiales</taxon>
        <taxon>Tilletiaceae</taxon>
        <taxon>Tilletia</taxon>
    </lineage>
</organism>
<feature type="compositionally biased region" description="Low complexity" evidence="13">
    <location>
        <begin position="1"/>
        <end position="20"/>
    </location>
</feature>
<comment type="caution">
    <text evidence="14">The sequence shown here is derived from an EMBL/GenBank/DDBJ whole genome shotgun (WGS) entry which is preliminary data.</text>
</comment>
<feature type="region of interest" description="Disordered" evidence="13">
    <location>
        <begin position="176"/>
        <end position="224"/>
    </location>
</feature>
<sequence length="224" mass="23824">MWSKTSTATSSSSSSKAPTPQQQKTPVKANHSSHLSQLTKVRVSLFPYPTAMPVNPEALARLQAANRVGGKGTPRRKVVKKKGPGGDDTKLQTALKKLNVMPMAGIEEVNMFKEDGNVLHFQQPKVHGVNSANTFAIYGRGADKELTDLVPSILSQLGPESLASLRKLAESYQAMSAQHGAAQGGAGGADGKDDDDVPDVVEDFDVEEGKEDDKAAEADVDKLD</sequence>
<evidence type="ECO:0000256" key="7">
    <source>
        <dbReference type="ARBA" id="ARBA00022491"/>
    </source>
</evidence>
<feature type="region of interest" description="Disordered" evidence="13">
    <location>
        <begin position="1"/>
        <end position="36"/>
    </location>
</feature>
<evidence type="ECO:0000256" key="12">
    <source>
        <dbReference type="RuleBase" id="RU361272"/>
    </source>
</evidence>
<evidence type="ECO:0000256" key="1">
    <source>
        <dbReference type="ARBA" id="ARBA00004123"/>
    </source>
</evidence>